<evidence type="ECO:0000256" key="1">
    <source>
        <dbReference type="ARBA" id="ARBA00004123"/>
    </source>
</evidence>
<keyword evidence="9" id="KW-1185">Reference proteome</keyword>
<dbReference type="EMBL" id="JABEZV010450003">
    <property type="protein sequence ID" value="MBA0731564.1"/>
    <property type="molecule type" value="Genomic_DNA"/>
</dbReference>
<dbReference type="InterPro" id="IPR016177">
    <property type="entry name" value="DNA-bd_dom_sf"/>
</dbReference>
<feature type="region of interest" description="Disordered" evidence="6">
    <location>
        <begin position="529"/>
        <end position="572"/>
    </location>
</feature>
<evidence type="ECO:0000256" key="6">
    <source>
        <dbReference type="SAM" id="MobiDB-lite"/>
    </source>
</evidence>
<feature type="domain" description="AP2/ERF" evidence="7">
    <location>
        <begin position="125"/>
        <end position="185"/>
    </location>
</feature>
<proteinExistence type="predicted"/>
<dbReference type="AlphaFoldDB" id="A0A7J9B7G8"/>
<evidence type="ECO:0000256" key="4">
    <source>
        <dbReference type="ARBA" id="ARBA00023163"/>
    </source>
</evidence>
<organism evidence="8 9">
    <name type="scientific">Gossypium laxum</name>
    <dbReference type="NCBI Taxonomy" id="34288"/>
    <lineage>
        <taxon>Eukaryota</taxon>
        <taxon>Viridiplantae</taxon>
        <taxon>Streptophyta</taxon>
        <taxon>Embryophyta</taxon>
        <taxon>Tracheophyta</taxon>
        <taxon>Spermatophyta</taxon>
        <taxon>Magnoliopsida</taxon>
        <taxon>eudicotyledons</taxon>
        <taxon>Gunneridae</taxon>
        <taxon>Pentapetalae</taxon>
        <taxon>rosids</taxon>
        <taxon>malvids</taxon>
        <taxon>Malvales</taxon>
        <taxon>Malvaceae</taxon>
        <taxon>Malvoideae</taxon>
        <taxon>Gossypium</taxon>
    </lineage>
</organism>
<gene>
    <name evidence="8" type="ORF">Golax_020602</name>
</gene>
<feature type="domain" description="AP2/ERF" evidence="7">
    <location>
        <begin position="221"/>
        <end position="279"/>
    </location>
</feature>
<evidence type="ECO:0000256" key="2">
    <source>
        <dbReference type="ARBA" id="ARBA00023015"/>
    </source>
</evidence>
<comment type="caution">
    <text evidence="8">The sequence shown here is derived from an EMBL/GenBank/DDBJ whole genome shotgun (WGS) entry which is preliminary data.</text>
</comment>
<dbReference type="PROSITE" id="PS51032">
    <property type="entry name" value="AP2_ERF"/>
    <property type="match status" value="2"/>
</dbReference>
<evidence type="ECO:0000259" key="7">
    <source>
        <dbReference type="PROSITE" id="PS51032"/>
    </source>
</evidence>
<keyword evidence="3" id="KW-0238">DNA-binding</keyword>
<dbReference type="GO" id="GO:0003677">
    <property type="term" value="F:DNA binding"/>
    <property type="evidence" value="ECO:0007669"/>
    <property type="project" value="UniProtKB-KW"/>
</dbReference>
<keyword evidence="5" id="KW-0539">Nucleus</keyword>
<evidence type="ECO:0000313" key="8">
    <source>
        <dbReference type="EMBL" id="MBA0731564.1"/>
    </source>
</evidence>
<dbReference type="Pfam" id="PF00847">
    <property type="entry name" value="AP2"/>
    <property type="match status" value="1"/>
</dbReference>
<keyword evidence="4" id="KW-0804">Transcription</keyword>
<feature type="region of interest" description="Disordered" evidence="6">
    <location>
        <begin position="79"/>
        <end position="120"/>
    </location>
</feature>
<dbReference type="SUPFAM" id="SSF54171">
    <property type="entry name" value="DNA-binding domain"/>
    <property type="match status" value="2"/>
</dbReference>
<accession>A0A7J9B7G8</accession>
<dbReference type="GO" id="GO:0005634">
    <property type="term" value="C:nucleus"/>
    <property type="evidence" value="ECO:0007669"/>
    <property type="project" value="UniProtKB-SubCell"/>
</dbReference>
<comment type="subcellular location">
    <subcellularLocation>
        <location evidence="1">Nucleus</location>
    </subcellularLocation>
</comment>
<dbReference type="PANTHER" id="PTHR32467:SF241">
    <property type="entry name" value="OS01G0899800 PROTEIN"/>
    <property type="match status" value="1"/>
</dbReference>
<sequence>MNMSSQNIDEKLYNSLSPIVSYPLATDDDSNTEFLQNHDLFPMPHHQTCSLLSQDMTSSPFPMELEVEEMSILGSNNIESSSVQRKNKQAQETHDKGNNNNENTSKRRRQPRQEPLRIFGARSSSYRGVSRYTGRYEAFLWDNTDPTQKPKTGFAGGYDDEVSAARAYDLAALKLWGELAPLNFPISNYESDLVEMKLYTKHEYFRNIRRKSRGFSKGVSIYRGVSRNSDFKKWQARIGKGKDIKGIYLGTFDTEEEAARAYDVAAIRLKGANAITNFDINEYDLNDILQSSKLPIGKGASKLLQKSSIEDVIRKKRCVSDRNSLVYDEEDDSCTPNSNPDMNRIISSSLLYGFQNPDEFQASPTPIQCFNSFGNYMSTDGNPSFNFNVEYPFNVNSDGNFTISGAAENYFGEMQPFEFSHNLSALEKLHQISTFPFLHPYHQNPVEFPENLASNGLGNCVGTNREFIGSLQGLLTLQGQDSLKYLDQPEDVTTQNLPQNPINFQTNRVPANPWSSSYNAEASSYGIFKEVPSTKENENDSTGGNDESGQGAAMVEKPFPGKTGNGVKFFKD</sequence>
<evidence type="ECO:0000313" key="9">
    <source>
        <dbReference type="Proteomes" id="UP000593574"/>
    </source>
</evidence>
<keyword evidence="2" id="KW-0805">Transcription regulation</keyword>
<dbReference type="InterPro" id="IPR001471">
    <property type="entry name" value="AP2/ERF_dom"/>
</dbReference>
<dbReference type="Gene3D" id="3.30.730.10">
    <property type="entry name" value="AP2/ERF domain"/>
    <property type="match status" value="2"/>
</dbReference>
<dbReference type="InterPro" id="IPR036955">
    <property type="entry name" value="AP2/ERF_dom_sf"/>
</dbReference>
<evidence type="ECO:0000256" key="5">
    <source>
        <dbReference type="ARBA" id="ARBA00023242"/>
    </source>
</evidence>
<evidence type="ECO:0000256" key="3">
    <source>
        <dbReference type="ARBA" id="ARBA00023125"/>
    </source>
</evidence>
<dbReference type="PANTHER" id="PTHR32467">
    <property type="entry name" value="AP2-LIKE ETHYLENE-RESPONSIVE TRANSCRIPTION FACTOR"/>
    <property type="match status" value="1"/>
</dbReference>
<protein>
    <recommendedName>
        <fullName evidence="7">AP2/ERF domain-containing protein</fullName>
    </recommendedName>
</protein>
<dbReference type="SMART" id="SM00380">
    <property type="entry name" value="AP2"/>
    <property type="match status" value="2"/>
</dbReference>
<dbReference type="Proteomes" id="UP000593574">
    <property type="component" value="Unassembled WGS sequence"/>
</dbReference>
<dbReference type="GO" id="GO:0003700">
    <property type="term" value="F:DNA-binding transcription factor activity"/>
    <property type="evidence" value="ECO:0007669"/>
    <property type="project" value="InterPro"/>
</dbReference>
<name>A0A7J9B7G8_9ROSI</name>
<dbReference type="CDD" id="cd00018">
    <property type="entry name" value="AP2"/>
    <property type="match status" value="2"/>
</dbReference>
<reference evidence="8 9" key="1">
    <citation type="journal article" date="2019" name="Genome Biol. Evol.">
        <title>Insights into the evolution of the New World diploid cottons (Gossypium, subgenus Houzingenia) based on genome sequencing.</title>
        <authorList>
            <person name="Grover C.E."/>
            <person name="Arick M.A. 2nd"/>
            <person name="Thrash A."/>
            <person name="Conover J.L."/>
            <person name="Sanders W.S."/>
            <person name="Peterson D.G."/>
            <person name="Frelichowski J.E."/>
            <person name="Scheffler J.A."/>
            <person name="Scheffler B.E."/>
            <person name="Wendel J.F."/>
        </authorList>
    </citation>
    <scope>NUCLEOTIDE SEQUENCE [LARGE SCALE GENOMIC DNA]</scope>
    <source>
        <strain evidence="8">4</strain>
        <tissue evidence="8">Leaf</tissue>
    </source>
</reference>